<dbReference type="InterPro" id="IPR006260">
    <property type="entry name" value="TonB/TolA_C"/>
</dbReference>
<feature type="domain" description="TonB C-terminal" evidence="11">
    <location>
        <begin position="267"/>
        <end position="359"/>
    </location>
</feature>
<keyword evidence="3" id="KW-0813">Transport</keyword>
<evidence type="ECO:0000256" key="10">
    <source>
        <dbReference type="SAM" id="SignalP"/>
    </source>
</evidence>
<keyword evidence="9" id="KW-0472">Membrane</keyword>
<dbReference type="InterPro" id="IPR037682">
    <property type="entry name" value="TonB_C"/>
</dbReference>
<evidence type="ECO:0000256" key="1">
    <source>
        <dbReference type="ARBA" id="ARBA00004383"/>
    </source>
</evidence>
<evidence type="ECO:0000256" key="8">
    <source>
        <dbReference type="ARBA" id="ARBA00022989"/>
    </source>
</evidence>
<sequence>MKQFFLFLALIAVMRANAQPLRPTPGLMAKFSQAMLQEQEKTPIREKLTALLQTPGNSFNLKKSIQRATEDPQTFASLLSATFRINNNLQQEEHKYLRSLRLTEKEAAGLTEYAMYLFAAGTKPDYGHAAGFRYGVKRFRDIAGKWFYIVTITAGHEIEMKRYATGATEPVQKITGTLNGNLVVTETDSLNWKYYFVEGVLGISKGGRHFDEYFESTPEGEFTGDGPGSAFSDYSLEKMTEYSEDSSEVRYPDPILVRLPYKPWFPGGKAGLAKYFETNLQYPEEARKNNVEGRIKVSLIVTEKGKVKDIETTGEHIGFGLEEEAIRLVRAMPDWVPGRQGGRAVKVKMTVPVDFDIMH</sequence>
<keyword evidence="13" id="KW-1185">Reference proteome</keyword>
<dbReference type="NCBIfam" id="TIGR01352">
    <property type="entry name" value="tonB_Cterm"/>
    <property type="match status" value="1"/>
</dbReference>
<evidence type="ECO:0000256" key="2">
    <source>
        <dbReference type="ARBA" id="ARBA00006555"/>
    </source>
</evidence>
<keyword evidence="10" id="KW-0732">Signal</keyword>
<evidence type="ECO:0000256" key="3">
    <source>
        <dbReference type="ARBA" id="ARBA00022448"/>
    </source>
</evidence>
<dbReference type="SUPFAM" id="SSF74653">
    <property type="entry name" value="TolA/TonB C-terminal domain"/>
    <property type="match status" value="1"/>
</dbReference>
<reference evidence="13" key="1">
    <citation type="submission" date="2021-03" db="EMBL/GenBank/DDBJ databases">
        <title>Assistant Professor.</title>
        <authorList>
            <person name="Huq M.A."/>
        </authorList>
    </citation>
    <scope>NUCLEOTIDE SEQUENCE [LARGE SCALE GENOMIC DNA]</scope>
    <source>
        <strain evidence="13">MAH-28</strain>
    </source>
</reference>
<protein>
    <submittedName>
        <fullName evidence="12">Energy transducer TonB</fullName>
    </submittedName>
</protein>
<evidence type="ECO:0000259" key="11">
    <source>
        <dbReference type="PROSITE" id="PS52015"/>
    </source>
</evidence>
<keyword evidence="4" id="KW-1003">Cell membrane</keyword>
<feature type="chain" id="PRO_5047408215" evidence="10">
    <location>
        <begin position="19"/>
        <end position="359"/>
    </location>
</feature>
<accession>A0ABS3YJM6</accession>
<keyword evidence="8" id="KW-1133">Transmembrane helix</keyword>
<dbReference type="PANTHER" id="PTHR33446:SF2">
    <property type="entry name" value="PROTEIN TONB"/>
    <property type="match status" value="1"/>
</dbReference>
<dbReference type="EMBL" id="JAGHKP010000003">
    <property type="protein sequence ID" value="MBO9154314.1"/>
    <property type="molecule type" value="Genomic_DNA"/>
</dbReference>
<evidence type="ECO:0000256" key="7">
    <source>
        <dbReference type="ARBA" id="ARBA00022927"/>
    </source>
</evidence>
<dbReference type="Proteomes" id="UP000679126">
    <property type="component" value="Unassembled WGS sequence"/>
</dbReference>
<proteinExistence type="inferred from homology"/>
<evidence type="ECO:0000256" key="4">
    <source>
        <dbReference type="ARBA" id="ARBA00022475"/>
    </source>
</evidence>
<dbReference type="PROSITE" id="PS52015">
    <property type="entry name" value="TONB_CTD"/>
    <property type="match status" value="1"/>
</dbReference>
<keyword evidence="5" id="KW-0997">Cell inner membrane</keyword>
<evidence type="ECO:0000313" key="13">
    <source>
        <dbReference type="Proteomes" id="UP000679126"/>
    </source>
</evidence>
<organism evidence="12 13">
    <name type="scientific">Chitinophaga chungangae</name>
    <dbReference type="NCBI Taxonomy" id="2821488"/>
    <lineage>
        <taxon>Bacteria</taxon>
        <taxon>Pseudomonadati</taxon>
        <taxon>Bacteroidota</taxon>
        <taxon>Chitinophagia</taxon>
        <taxon>Chitinophagales</taxon>
        <taxon>Chitinophagaceae</taxon>
        <taxon>Chitinophaga</taxon>
    </lineage>
</organism>
<evidence type="ECO:0000256" key="9">
    <source>
        <dbReference type="ARBA" id="ARBA00023136"/>
    </source>
</evidence>
<evidence type="ECO:0000256" key="5">
    <source>
        <dbReference type="ARBA" id="ARBA00022519"/>
    </source>
</evidence>
<name>A0ABS3YJM6_9BACT</name>
<dbReference type="InterPro" id="IPR051045">
    <property type="entry name" value="TonB-dependent_transducer"/>
</dbReference>
<keyword evidence="7" id="KW-0653">Protein transport</keyword>
<gene>
    <name evidence="12" type="ORF">J7I43_18965</name>
</gene>
<dbReference type="Gene3D" id="3.30.1150.10">
    <property type="match status" value="1"/>
</dbReference>
<feature type="signal peptide" evidence="10">
    <location>
        <begin position="1"/>
        <end position="18"/>
    </location>
</feature>
<dbReference type="Pfam" id="PF03544">
    <property type="entry name" value="TonB_C"/>
    <property type="match status" value="1"/>
</dbReference>
<keyword evidence="6" id="KW-0812">Transmembrane</keyword>
<comment type="subcellular location">
    <subcellularLocation>
        <location evidence="1">Cell inner membrane</location>
        <topology evidence="1">Single-pass membrane protein</topology>
        <orientation evidence="1">Periplasmic side</orientation>
    </subcellularLocation>
</comment>
<dbReference type="RefSeq" id="WP_209147431.1">
    <property type="nucleotide sequence ID" value="NZ_JAGHKP010000003.1"/>
</dbReference>
<evidence type="ECO:0000256" key="6">
    <source>
        <dbReference type="ARBA" id="ARBA00022692"/>
    </source>
</evidence>
<dbReference type="PANTHER" id="PTHR33446">
    <property type="entry name" value="PROTEIN TONB-RELATED"/>
    <property type="match status" value="1"/>
</dbReference>
<comment type="similarity">
    <text evidence="2">Belongs to the TonB family.</text>
</comment>
<evidence type="ECO:0000313" key="12">
    <source>
        <dbReference type="EMBL" id="MBO9154314.1"/>
    </source>
</evidence>
<comment type="caution">
    <text evidence="12">The sequence shown here is derived from an EMBL/GenBank/DDBJ whole genome shotgun (WGS) entry which is preliminary data.</text>
</comment>